<dbReference type="InterPro" id="IPR010971">
    <property type="entry name" value="UbiH/COQ6"/>
</dbReference>
<dbReference type="GO" id="GO:0016705">
    <property type="term" value="F:oxidoreductase activity, acting on paired donors, with incorporation or reduction of molecular oxygen"/>
    <property type="evidence" value="ECO:0007669"/>
    <property type="project" value="InterPro"/>
</dbReference>
<accession>A0A7X0JWK3</accession>
<evidence type="ECO:0000256" key="2">
    <source>
        <dbReference type="ARBA" id="ARBA00004749"/>
    </source>
</evidence>
<keyword evidence="5" id="KW-0274">FAD</keyword>
<evidence type="ECO:0000256" key="6">
    <source>
        <dbReference type="ARBA" id="ARBA00023002"/>
    </source>
</evidence>
<dbReference type="NCBIfam" id="NF006593">
    <property type="entry name" value="PRK09126.1"/>
    <property type="match status" value="1"/>
</dbReference>
<evidence type="ECO:0000313" key="10">
    <source>
        <dbReference type="Proteomes" id="UP000528457"/>
    </source>
</evidence>
<dbReference type="SUPFAM" id="SSF51905">
    <property type="entry name" value="FAD/NAD(P)-binding domain"/>
    <property type="match status" value="1"/>
</dbReference>
<dbReference type="AlphaFoldDB" id="A0A7X0JWK3"/>
<comment type="pathway">
    <text evidence="2">Cofactor biosynthesis; ubiquinone biosynthesis.</text>
</comment>
<evidence type="ECO:0000256" key="7">
    <source>
        <dbReference type="ARBA" id="ARBA00023033"/>
    </source>
</evidence>
<dbReference type="PANTHER" id="PTHR43876">
    <property type="entry name" value="UBIQUINONE BIOSYNTHESIS MONOOXYGENASE COQ6, MITOCHONDRIAL"/>
    <property type="match status" value="1"/>
</dbReference>
<keyword evidence="4" id="KW-0285">Flavoprotein</keyword>
<name>A0A7X0JWK3_9GAMM</name>
<dbReference type="InterPro" id="IPR051205">
    <property type="entry name" value="UbiH/COQ6_monooxygenase"/>
</dbReference>
<dbReference type="InterPro" id="IPR036188">
    <property type="entry name" value="FAD/NAD-bd_sf"/>
</dbReference>
<evidence type="ECO:0000256" key="1">
    <source>
        <dbReference type="ARBA" id="ARBA00001974"/>
    </source>
</evidence>
<keyword evidence="10" id="KW-1185">Reference proteome</keyword>
<dbReference type="Gene3D" id="3.50.50.60">
    <property type="entry name" value="FAD/NAD(P)-binding domain"/>
    <property type="match status" value="2"/>
</dbReference>
<dbReference type="UniPathway" id="UPA00232"/>
<comment type="similarity">
    <text evidence="3">Belongs to the UbiH/COQ6 family.</text>
</comment>
<dbReference type="InParanoid" id="A0A7X0JWK3"/>
<dbReference type="Pfam" id="PF01494">
    <property type="entry name" value="FAD_binding_3"/>
    <property type="match status" value="1"/>
</dbReference>
<evidence type="ECO:0000256" key="5">
    <source>
        <dbReference type="ARBA" id="ARBA00022827"/>
    </source>
</evidence>
<feature type="domain" description="FAD-binding" evidence="8">
    <location>
        <begin position="11"/>
        <end position="324"/>
    </location>
</feature>
<dbReference type="PRINTS" id="PR00420">
    <property type="entry name" value="RNGMNOXGNASE"/>
</dbReference>
<evidence type="ECO:0000313" key="9">
    <source>
        <dbReference type="EMBL" id="MBB6523522.1"/>
    </source>
</evidence>
<evidence type="ECO:0000259" key="8">
    <source>
        <dbReference type="Pfam" id="PF01494"/>
    </source>
</evidence>
<keyword evidence="9" id="KW-0830">Ubiquinone</keyword>
<dbReference type="GO" id="GO:0071949">
    <property type="term" value="F:FAD binding"/>
    <property type="evidence" value="ECO:0007669"/>
    <property type="project" value="InterPro"/>
</dbReference>
<dbReference type="PANTHER" id="PTHR43876:SF25">
    <property type="entry name" value="MONOOXYGENASE NMA2164"/>
    <property type="match status" value="1"/>
</dbReference>
<evidence type="ECO:0000256" key="4">
    <source>
        <dbReference type="ARBA" id="ARBA00022630"/>
    </source>
</evidence>
<dbReference type="Proteomes" id="UP000528457">
    <property type="component" value="Unassembled WGS sequence"/>
</dbReference>
<organism evidence="9 10">
    <name type="scientific">Pseudoteredinibacter isoporae</name>
    <dbReference type="NCBI Taxonomy" id="570281"/>
    <lineage>
        <taxon>Bacteria</taxon>
        <taxon>Pseudomonadati</taxon>
        <taxon>Pseudomonadota</taxon>
        <taxon>Gammaproteobacteria</taxon>
        <taxon>Cellvibrionales</taxon>
        <taxon>Cellvibrionaceae</taxon>
        <taxon>Pseudoteredinibacter</taxon>
    </lineage>
</organism>
<keyword evidence="7" id="KW-0503">Monooxygenase</keyword>
<comment type="caution">
    <text evidence="9">The sequence shown here is derived from an EMBL/GenBank/DDBJ whole genome shotgun (WGS) entry which is preliminary data.</text>
</comment>
<reference evidence="9 10" key="1">
    <citation type="submission" date="2020-08" db="EMBL/GenBank/DDBJ databases">
        <title>Genomic Encyclopedia of Type Strains, Phase IV (KMG-IV): sequencing the most valuable type-strain genomes for metagenomic binning, comparative biology and taxonomic classification.</title>
        <authorList>
            <person name="Goeker M."/>
        </authorList>
    </citation>
    <scope>NUCLEOTIDE SEQUENCE [LARGE SCALE GENOMIC DNA]</scope>
    <source>
        <strain evidence="9 10">DSM 22368</strain>
    </source>
</reference>
<protein>
    <submittedName>
        <fullName evidence="9">Ubiquinone biosynthesis UbiH/UbiF/VisC/COQ6 family hydroxylase</fullName>
    </submittedName>
</protein>
<keyword evidence="6" id="KW-0560">Oxidoreductase</keyword>
<sequence length="404" mass="44754">MNKAHPVIPQTDIAIVGAGPAGLSLACMLADSGLQITLIDTQSQAQLAQPQMDGRDIALNHASRELLQNIGAWSRIDKTHIHPLQEARVENGRSTLALEFKDQQRSGKPLGYLVANHRLRKSLFEQAKQADNISILDNTELQSIVPQTQGTQLTLSEQKALSCRLLVAADSRFSNTRKMMGIGAKMKDYGRTMIVCNMRHQVDHQHTAQECFHYGHTCAILPLSPNESSIVITVNSAIAHDLQQLDDHTFVQTAKNMLDGRLGNMELISERYSYPLVGCYADHFVAPGFALIGDAAVGMHPVTAHGFNLGLHSAQALSKHIMRARKQNRDIAHTLVLKPYALEHQLMAKPIYEATNLIVKLFNDDSPGAKVLRKAALSFASRFSPFKRLISHRLTRSAQQQRFL</sequence>
<dbReference type="NCBIfam" id="TIGR01988">
    <property type="entry name" value="Ubi-OHases"/>
    <property type="match status" value="1"/>
</dbReference>
<dbReference type="GO" id="GO:0006744">
    <property type="term" value="P:ubiquinone biosynthetic process"/>
    <property type="evidence" value="ECO:0007669"/>
    <property type="project" value="UniProtKB-UniPathway"/>
</dbReference>
<dbReference type="PROSITE" id="PS51257">
    <property type="entry name" value="PROKAR_LIPOPROTEIN"/>
    <property type="match status" value="1"/>
</dbReference>
<dbReference type="RefSeq" id="WP_166843458.1">
    <property type="nucleotide sequence ID" value="NZ_JAAONY010000004.1"/>
</dbReference>
<comment type="cofactor">
    <cofactor evidence="1">
        <name>FAD</name>
        <dbReference type="ChEBI" id="CHEBI:57692"/>
    </cofactor>
</comment>
<proteinExistence type="inferred from homology"/>
<dbReference type="InterPro" id="IPR002938">
    <property type="entry name" value="FAD-bd"/>
</dbReference>
<gene>
    <name evidence="9" type="ORF">HNR48_003836</name>
</gene>
<evidence type="ECO:0000256" key="3">
    <source>
        <dbReference type="ARBA" id="ARBA00005349"/>
    </source>
</evidence>
<dbReference type="EMBL" id="JACHHT010000004">
    <property type="protein sequence ID" value="MBB6523522.1"/>
    <property type="molecule type" value="Genomic_DNA"/>
</dbReference>
<dbReference type="GO" id="GO:0004497">
    <property type="term" value="F:monooxygenase activity"/>
    <property type="evidence" value="ECO:0007669"/>
    <property type="project" value="UniProtKB-KW"/>
</dbReference>